<evidence type="ECO:0000256" key="2">
    <source>
        <dbReference type="ARBA" id="ARBA00009403"/>
    </source>
</evidence>
<dbReference type="SMART" id="SM00043">
    <property type="entry name" value="CY"/>
    <property type="match status" value="1"/>
</dbReference>
<dbReference type="PROSITE" id="PS00287">
    <property type="entry name" value="CYSTATIN"/>
    <property type="match status" value="1"/>
</dbReference>
<name>A0A8C9R8H1_SCLFO</name>
<keyword evidence="4" id="KW-0646">Protease inhibitor</keyword>
<dbReference type="Ensembl" id="ENSSFOT00015008885.2">
    <property type="protein sequence ID" value="ENSSFOP00015008761.1"/>
    <property type="gene ID" value="ENSSFOG00015005687.2"/>
</dbReference>
<evidence type="ECO:0000256" key="6">
    <source>
        <dbReference type="ARBA" id="ARBA00023157"/>
    </source>
</evidence>
<evidence type="ECO:0000256" key="5">
    <source>
        <dbReference type="ARBA" id="ARBA00022704"/>
    </source>
</evidence>
<dbReference type="InterPro" id="IPR000010">
    <property type="entry name" value="Cystatin_dom"/>
</dbReference>
<dbReference type="AlphaFoldDB" id="A0A8C9R8H1"/>
<accession>A0A8C9R8H1</accession>
<proteinExistence type="inferred from homology"/>
<evidence type="ECO:0000256" key="4">
    <source>
        <dbReference type="ARBA" id="ARBA00022690"/>
    </source>
</evidence>
<dbReference type="Proteomes" id="UP000694397">
    <property type="component" value="Chromosome 4"/>
</dbReference>
<keyword evidence="11" id="KW-1185">Reference proteome</keyword>
<dbReference type="GeneTree" id="ENSGT00940000181400"/>
<dbReference type="CDD" id="cd00042">
    <property type="entry name" value="CY"/>
    <property type="match status" value="1"/>
</dbReference>
<comment type="subcellular location">
    <subcellularLocation>
        <location evidence="1">Secreted</location>
    </subcellularLocation>
</comment>
<dbReference type="PANTHER" id="PTHR47033:SF1">
    <property type="entry name" value="CYSTATIN-M"/>
    <property type="match status" value="1"/>
</dbReference>
<dbReference type="PANTHER" id="PTHR47033">
    <property type="entry name" value="CYSTATIN-M"/>
    <property type="match status" value="1"/>
</dbReference>
<dbReference type="OrthoDB" id="1908104at2759"/>
<organism evidence="10 11">
    <name type="scientific">Scleropages formosus</name>
    <name type="common">Asian bonytongue</name>
    <name type="synonym">Osteoglossum formosum</name>
    <dbReference type="NCBI Taxonomy" id="113540"/>
    <lineage>
        <taxon>Eukaryota</taxon>
        <taxon>Metazoa</taxon>
        <taxon>Chordata</taxon>
        <taxon>Craniata</taxon>
        <taxon>Vertebrata</taxon>
        <taxon>Euteleostomi</taxon>
        <taxon>Actinopterygii</taxon>
        <taxon>Neopterygii</taxon>
        <taxon>Teleostei</taxon>
        <taxon>Osteoglossocephala</taxon>
        <taxon>Osteoglossomorpha</taxon>
        <taxon>Osteoglossiformes</taxon>
        <taxon>Osteoglossidae</taxon>
        <taxon>Scleropages</taxon>
    </lineage>
</organism>
<dbReference type="GO" id="GO:0004869">
    <property type="term" value="F:cysteine-type endopeptidase inhibitor activity"/>
    <property type="evidence" value="ECO:0007669"/>
    <property type="project" value="UniProtKB-KW"/>
</dbReference>
<evidence type="ECO:0000256" key="8">
    <source>
        <dbReference type="SAM" id="SignalP"/>
    </source>
</evidence>
<keyword evidence="6" id="KW-1015">Disulfide bond</keyword>
<keyword evidence="7" id="KW-0812">Transmembrane</keyword>
<dbReference type="SUPFAM" id="SSF54403">
    <property type="entry name" value="Cystatin/monellin"/>
    <property type="match status" value="1"/>
</dbReference>
<evidence type="ECO:0000256" key="1">
    <source>
        <dbReference type="ARBA" id="ARBA00004613"/>
    </source>
</evidence>
<evidence type="ECO:0000256" key="3">
    <source>
        <dbReference type="ARBA" id="ARBA00022525"/>
    </source>
</evidence>
<feature type="signal peptide" evidence="8">
    <location>
        <begin position="1"/>
        <end position="27"/>
    </location>
</feature>
<keyword evidence="7" id="KW-0472">Membrane</keyword>
<feature type="transmembrane region" description="Helical" evidence="7">
    <location>
        <begin position="62"/>
        <end position="85"/>
    </location>
</feature>
<dbReference type="Gene3D" id="3.10.450.10">
    <property type="match status" value="1"/>
</dbReference>
<keyword evidence="7" id="KW-1133">Transmembrane helix</keyword>
<evidence type="ECO:0000313" key="11">
    <source>
        <dbReference type="Proteomes" id="UP000694397"/>
    </source>
</evidence>
<dbReference type="FunFam" id="3.10.450.10:FF:000004">
    <property type="entry name" value="Cystatin C"/>
    <property type="match status" value="1"/>
</dbReference>
<sequence length="161" mass="17929">SACHSFPYITMACWWLAVCLLSGIAAGEQLVGGLQVDSPDDPQVTQAARIAVNLYNRQSDDMYMYSTFTLLFPLRQVVAGVIYYLDVETVRCMKRQSPHMESCPQSDKTETFVCHFELLEVPWENSNQLLKVQCRPAETGVVSLPDAPVPFHPLAASGATW</sequence>
<evidence type="ECO:0000259" key="9">
    <source>
        <dbReference type="SMART" id="SM00043"/>
    </source>
</evidence>
<keyword evidence="5" id="KW-0789">Thiol protease inhibitor</keyword>
<reference evidence="10 11" key="1">
    <citation type="submission" date="2019-04" db="EMBL/GenBank/DDBJ databases">
        <authorList>
            <consortium name="Wellcome Sanger Institute Data Sharing"/>
        </authorList>
    </citation>
    <scope>NUCLEOTIDE SEQUENCE [LARGE SCALE GENOMIC DNA]</scope>
</reference>
<feature type="domain" description="Cystatin" evidence="9">
    <location>
        <begin position="29"/>
        <end position="135"/>
    </location>
</feature>
<dbReference type="InterPro" id="IPR018073">
    <property type="entry name" value="Prot_inh_cystat_CS"/>
</dbReference>
<comment type="similarity">
    <text evidence="2">Belongs to the cystatin family.</text>
</comment>
<dbReference type="InterPro" id="IPR046350">
    <property type="entry name" value="Cystatin_sf"/>
</dbReference>
<protein>
    <recommendedName>
        <fullName evidence="9">Cystatin domain-containing protein</fullName>
    </recommendedName>
</protein>
<evidence type="ECO:0000256" key="7">
    <source>
        <dbReference type="SAM" id="Phobius"/>
    </source>
</evidence>
<reference evidence="10" key="2">
    <citation type="submission" date="2025-08" db="UniProtKB">
        <authorList>
            <consortium name="Ensembl"/>
        </authorList>
    </citation>
    <scope>IDENTIFICATION</scope>
</reference>
<evidence type="ECO:0000313" key="10">
    <source>
        <dbReference type="Ensembl" id="ENSSFOP00015008761.1"/>
    </source>
</evidence>
<dbReference type="GO" id="GO:0070062">
    <property type="term" value="C:extracellular exosome"/>
    <property type="evidence" value="ECO:0007669"/>
    <property type="project" value="TreeGrafter"/>
</dbReference>
<feature type="chain" id="PRO_5034887157" description="Cystatin domain-containing protein" evidence="8">
    <location>
        <begin position="28"/>
        <end position="161"/>
    </location>
</feature>
<keyword evidence="8" id="KW-0732">Signal</keyword>
<dbReference type="Pfam" id="PF00031">
    <property type="entry name" value="Cystatin"/>
    <property type="match status" value="1"/>
</dbReference>
<reference evidence="10" key="3">
    <citation type="submission" date="2025-09" db="UniProtKB">
        <authorList>
            <consortium name="Ensembl"/>
        </authorList>
    </citation>
    <scope>IDENTIFICATION</scope>
</reference>
<keyword evidence="3" id="KW-0964">Secreted</keyword>